<comment type="caution">
    <text evidence="1">The sequence shown here is derived from an EMBL/GenBank/DDBJ whole genome shotgun (WGS) entry which is preliminary data.</text>
</comment>
<evidence type="ECO:0000313" key="1">
    <source>
        <dbReference type="EMBL" id="MDQ1102790.1"/>
    </source>
</evidence>
<organism evidence="1 2">
    <name type="scientific">Nocardioides zeae</name>
    <dbReference type="NCBI Taxonomy" id="1457234"/>
    <lineage>
        <taxon>Bacteria</taxon>
        <taxon>Bacillati</taxon>
        <taxon>Actinomycetota</taxon>
        <taxon>Actinomycetes</taxon>
        <taxon>Propionibacteriales</taxon>
        <taxon>Nocardioidaceae</taxon>
        <taxon>Nocardioides</taxon>
    </lineage>
</organism>
<gene>
    <name evidence="1" type="ORF">QE405_000074</name>
</gene>
<protein>
    <submittedName>
        <fullName evidence="1">Uncharacterized protein</fullName>
    </submittedName>
</protein>
<reference evidence="1" key="1">
    <citation type="submission" date="2023-07" db="EMBL/GenBank/DDBJ databases">
        <title>Functional and genomic diversity of the sorghum phyllosphere microbiome.</title>
        <authorList>
            <person name="Shade A."/>
        </authorList>
    </citation>
    <scope>NUCLEOTIDE SEQUENCE</scope>
    <source>
        <strain evidence="1">SORGH_AS_1067</strain>
    </source>
</reference>
<proteinExistence type="predicted"/>
<dbReference type="Proteomes" id="UP001239215">
    <property type="component" value="Unassembled WGS sequence"/>
</dbReference>
<dbReference type="EMBL" id="JAUTAN010000001">
    <property type="protein sequence ID" value="MDQ1102790.1"/>
    <property type="molecule type" value="Genomic_DNA"/>
</dbReference>
<name>A0AAJ1TV17_9ACTN</name>
<dbReference type="RefSeq" id="WP_307198249.1">
    <property type="nucleotide sequence ID" value="NZ_JAUTAN010000001.1"/>
</dbReference>
<dbReference type="AlphaFoldDB" id="A0AAJ1TV17"/>
<accession>A0AAJ1TV17</accession>
<evidence type="ECO:0000313" key="2">
    <source>
        <dbReference type="Proteomes" id="UP001239215"/>
    </source>
</evidence>
<sequence length="78" mass="7807">MTLATLASPLALGVGAVIGVVRAARPGWPMVAAGLALCAGLWLLTDPLASNDGALVFSTSAMLYAATSTGVRQLRPSP</sequence>